<dbReference type="Pfam" id="PF21192">
    <property type="entry name" value="OB_NMD3"/>
    <property type="match status" value="1"/>
</dbReference>
<feature type="compositionally biased region" description="Gly residues" evidence="8">
    <location>
        <begin position="65"/>
        <end position="78"/>
    </location>
</feature>
<keyword evidence="5 7" id="KW-0653">Protein transport</keyword>
<evidence type="ECO:0000313" key="13">
    <source>
        <dbReference type="Proteomes" id="UP000516314"/>
    </source>
</evidence>
<dbReference type="Pfam" id="PF21193">
    <property type="entry name" value="NMD_SH3"/>
    <property type="match status" value="1"/>
</dbReference>
<sequence>MTARLVSIAANKPSPEKIGKKAEPGMEVVGTSSISGILIGEGGKRSKKVTAIDLGGIWVMGGGGNESGRSGGSGGSGGRVKLDGSRKKRQRKGFTKKKPSPSLLRDAAFAFSNSDIILLRDMSVMDESGMFNVQQTIGSVLCCKCGVPMAPNAANMCVNCLRSEVDITEGLQKSIQIFYCPECTCYLQPPKTWIKCQWESKELLTFCIKRLKNLNKVKLKNAEFVWTEPHSKRIKVKLTVQAEVLNGAVLEQSYPVEYTVRDNLCESCSRFQANPDQWVASVQLRQHVSHRRTFFYLEQLILRHDAASRAIRIQQVDQGIDFFFGNKSHANSFVEFLRKVVPIEYRQDQQLVSHDVKSSLYNYKYTYSVKICPVCREDLVCLPSKVASGLGNLGPLVVCTKVSDNITLLDPRTLRCAFLDARQYWRSGFRSALTSRQLVKYFVFDVEPPVGEATVGGQKYALSYVQIARESDIGKMFYVQTHLGHILKPGDQALGYDIYGANVNDNEMEKYRLSVKNGLPEAILIKKCYEEQRERKQKKSRNWKLKSLPMEMDDSRGRVDPEKTDKEYEEFLRDLEENPELRFNISLYRDKDYQASETASMTDGEGAPSVPIEELLADLDLSFEEEDDDDEDDMAAE</sequence>
<comment type="similarity">
    <text evidence="1 7">Belongs to the NMD3 family.</text>
</comment>
<dbReference type="GO" id="GO:0005737">
    <property type="term" value="C:cytoplasm"/>
    <property type="evidence" value="ECO:0007669"/>
    <property type="project" value="UniProtKB-SubCell"/>
</dbReference>
<evidence type="ECO:0000256" key="2">
    <source>
        <dbReference type="ARBA" id="ARBA00017035"/>
    </source>
</evidence>
<evidence type="ECO:0000259" key="11">
    <source>
        <dbReference type="Pfam" id="PF21193"/>
    </source>
</evidence>
<name>A0A7G2EB84_ARATH</name>
<dbReference type="InterPro" id="IPR048899">
    <property type="entry name" value="NMD_SH3"/>
</dbReference>
<evidence type="ECO:0000259" key="10">
    <source>
        <dbReference type="Pfam" id="PF21192"/>
    </source>
</evidence>
<feature type="region of interest" description="Disordered" evidence="8">
    <location>
        <begin position="65"/>
        <end position="100"/>
    </location>
</feature>
<evidence type="ECO:0000256" key="3">
    <source>
        <dbReference type="ARBA" id="ARBA00022448"/>
    </source>
</evidence>
<keyword evidence="6 7" id="KW-0539">Nucleus</keyword>
<evidence type="ECO:0000256" key="1">
    <source>
        <dbReference type="ARBA" id="ARBA00009794"/>
    </source>
</evidence>
<protein>
    <recommendedName>
        <fullName evidence="2 7">60S ribosomal export protein NMD3</fullName>
    </recommendedName>
</protein>
<keyword evidence="3 7" id="KW-0813">Transport</keyword>
<reference evidence="12 13" key="1">
    <citation type="submission" date="2020-09" db="EMBL/GenBank/DDBJ databases">
        <authorList>
            <person name="Ashkenazy H."/>
        </authorList>
    </citation>
    <scope>NUCLEOTIDE SEQUENCE [LARGE SCALE GENOMIC DNA]</scope>
    <source>
        <strain evidence="13">cv. Cdm-0</strain>
    </source>
</reference>
<feature type="domain" description="60S ribosomal export protein NMD3 SH3" evidence="11">
    <location>
        <begin position="374"/>
        <end position="417"/>
    </location>
</feature>
<dbReference type="Proteomes" id="UP000516314">
    <property type="component" value="Chromosome 2"/>
</dbReference>
<dbReference type="PANTHER" id="PTHR12746:SF2">
    <property type="entry name" value="60S RIBOSOMAL EXPORT PROTEIN NMD3"/>
    <property type="match status" value="1"/>
</dbReference>
<feature type="compositionally biased region" description="Basic residues" evidence="8">
    <location>
        <begin position="86"/>
        <end position="99"/>
    </location>
</feature>
<accession>A0A7G2EB84</accession>
<evidence type="ECO:0000256" key="6">
    <source>
        <dbReference type="ARBA" id="ARBA00023242"/>
    </source>
</evidence>
<proteinExistence type="inferred from homology"/>
<evidence type="ECO:0000256" key="7">
    <source>
        <dbReference type="RuleBase" id="RU364108"/>
    </source>
</evidence>
<dbReference type="EMBL" id="LR881467">
    <property type="protein sequence ID" value="CAD5318058.1"/>
    <property type="molecule type" value="Genomic_DNA"/>
</dbReference>
<evidence type="ECO:0000259" key="9">
    <source>
        <dbReference type="Pfam" id="PF04981"/>
    </source>
</evidence>
<evidence type="ECO:0000313" key="12">
    <source>
        <dbReference type="EMBL" id="CAD5318058.1"/>
    </source>
</evidence>
<dbReference type="InterPro" id="IPR048898">
    <property type="entry name" value="OB_NMD3"/>
</dbReference>
<gene>
    <name evidence="12" type="ORF">AT9943_LOCUS6298</name>
</gene>
<evidence type="ECO:0000256" key="4">
    <source>
        <dbReference type="ARBA" id="ARBA00022490"/>
    </source>
</evidence>
<comment type="subcellular location">
    <subcellularLocation>
        <location evidence="7">Cytoplasm</location>
    </subcellularLocation>
    <subcellularLocation>
        <location evidence="7">Nucleus</location>
    </subcellularLocation>
</comment>
<evidence type="ECO:0000256" key="8">
    <source>
        <dbReference type="SAM" id="MobiDB-lite"/>
    </source>
</evidence>
<dbReference type="AlphaFoldDB" id="A0A7G2EB84"/>
<feature type="domain" description="60S ribosomal export protein NMD3 OB-fold" evidence="10">
    <location>
        <begin position="438"/>
        <end position="527"/>
    </location>
</feature>
<keyword evidence="4 7" id="KW-0963">Cytoplasm</keyword>
<dbReference type="GO" id="GO:0005634">
    <property type="term" value="C:nucleus"/>
    <property type="evidence" value="ECO:0007669"/>
    <property type="project" value="UniProtKB-SubCell"/>
</dbReference>
<feature type="domain" description="Nmd3 N-terminal" evidence="9">
    <location>
        <begin position="142"/>
        <end position="371"/>
    </location>
</feature>
<dbReference type="InterPro" id="IPR039768">
    <property type="entry name" value="Nmd3"/>
</dbReference>
<dbReference type="InterPro" id="IPR007064">
    <property type="entry name" value="Nmd3_N"/>
</dbReference>
<dbReference type="PANTHER" id="PTHR12746">
    <property type="entry name" value="NONSENSE-MEDIATED MRNA DECAY PROTEIN 3"/>
    <property type="match status" value="1"/>
</dbReference>
<dbReference type="Pfam" id="PF04981">
    <property type="entry name" value="NMD3"/>
    <property type="match status" value="1"/>
</dbReference>
<dbReference type="GO" id="GO:0015031">
    <property type="term" value="P:protein transport"/>
    <property type="evidence" value="ECO:0007669"/>
    <property type="project" value="UniProtKB-KW"/>
</dbReference>
<organism evidence="12 13">
    <name type="scientific">Arabidopsis thaliana</name>
    <name type="common">Mouse-ear cress</name>
    <dbReference type="NCBI Taxonomy" id="3702"/>
    <lineage>
        <taxon>Eukaryota</taxon>
        <taxon>Viridiplantae</taxon>
        <taxon>Streptophyta</taxon>
        <taxon>Embryophyta</taxon>
        <taxon>Tracheophyta</taxon>
        <taxon>Spermatophyta</taxon>
        <taxon>Magnoliopsida</taxon>
        <taxon>eudicotyledons</taxon>
        <taxon>Gunneridae</taxon>
        <taxon>Pentapetalae</taxon>
        <taxon>rosids</taxon>
        <taxon>malvids</taxon>
        <taxon>Brassicales</taxon>
        <taxon>Brassicaceae</taxon>
        <taxon>Camelineae</taxon>
        <taxon>Arabidopsis</taxon>
    </lineage>
</organism>
<dbReference type="GO" id="GO:0043023">
    <property type="term" value="F:ribosomal large subunit binding"/>
    <property type="evidence" value="ECO:0007669"/>
    <property type="project" value="InterPro"/>
</dbReference>
<evidence type="ECO:0000256" key="5">
    <source>
        <dbReference type="ARBA" id="ARBA00022927"/>
    </source>
</evidence>
<comment type="function">
    <text evidence="7">Acts as an adapter for the XPO1/CRM1-mediated export of the 60S ribosomal subunit.</text>
</comment>